<evidence type="ECO:0000313" key="3">
    <source>
        <dbReference type="Proteomes" id="UP000001029"/>
    </source>
</evidence>
<accession>B2KE15</accession>
<dbReference type="AlphaFoldDB" id="B2KE15"/>
<dbReference type="Proteomes" id="UP000001029">
    <property type="component" value="Chromosome"/>
</dbReference>
<gene>
    <name evidence="2" type="ordered locus">Emin_1211</name>
</gene>
<proteinExistence type="predicted"/>
<dbReference type="STRING" id="445932.Emin_1211"/>
<sequence>MKLLKTLKSRSGQTAIEYIFTTVALFFVFLSFYIFYSKTVPLQFEQGAKVILTVYESKD</sequence>
<name>B2KE15_ELUMP</name>
<dbReference type="OrthoDB" id="9949553at2"/>
<dbReference type="RefSeq" id="WP_012415376.1">
    <property type="nucleotide sequence ID" value="NC_010644.1"/>
</dbReference>
<feature type="transmembrane region" description="Helical" evidence="1">
    <location>
        <begin position="15"/>
        <end position="36"/>
    </location>
</feature>
<keyword evidence="3" id="KW-1185">Reference proteome</keyword>
<reference evidence="2 3" key="1">
    <citation type="journal article" date="2009" name="Appl. Environ. Microbiol.">
        <title>Genomic analysis of 'Elusimicrobium minutum,' the first cultivated representative of the phylum 'Elusimicrobia' (formerly termite group 1).</title>
        <authorList>
            <person name="Herlemann D.P.R."/>
            <person name="Geissinger O."/>
            <person name="Ikeda-Ohtsubo W."/>
            <person name="Kunin V."/>
            <person name="Sun H."/>
            <person name="Lapidus A."/>
            <person name="Hugenholtz P."/>
            <person name="Brune A."/>
        </authorList>
    </citation>
    <scope>NUCLEOTIDE SEQUENCE [LARGE SCALE GENOMIC DNA]</scope>
    <source>
        <strain evidence="2 3">Pei191</strain>
    </source>
</reference>
<dbReference type="HOGENOM" id="CLU_2953123_0_0_0"/>
<dbReference type="KEGG" id="emi:Emin_1211"/>
<keyword evidence="1" id="KW-0472">Membrane</keyword>
<evidence type="ECO:0000313" key="2">
    <source>
        <dbReference type="EMBL" id="ACC98761.1"/>
    </source>
</evidence>
<protein>
    <submittedName>
        <fullName evidence="2">Uncharacterized protein</fullName>
    </submittedName>
</protein>
<keyword evidence="1" id="KW-0812">Transmembrane</keyword>
<organism evidence="2 3">
    <name type="scientific">Elusimicrobium minutum (strain Pei191)</name>
    <dbReference type="NCBI Taxonomy" id="445932"/>
    <lineage>
        <taxon>Bacteria</taxon>
        <taxon>Pseudomonadati</taxon>
        <taxon>Elusimicrobiota</taxon>
        <taxon>Elusimicrobia</taxon>
        <taxon>Elusimicrobiales</taxon>
        <taxon>Elusimicrobiaceae</taxon>
        <taxon>Elusimicrobium</taxon>
    </lineage>
</organism>
<evidence type="ECO:0000256" key="1">
    <source>
        <dbReference type="SAM" id="Phobius"/>
    </source>
</evidence>
<keyword evidence="1" id="KW-1133">Transmembrane helix</keyword>
<dbReference type="EMBL" id="CP001055">
    <property type="protein sequence ID" value="ACC98761.1"/>
    <property type="molecule type" value="Genomic_DNA"/>
</dbReference>